<dbReference type="AlphaFoldDB" id="A0A1H6ENQ8"/>
<evidence type="ECO:0008006" key="3">
    <source>
        <dbReference type="Google" id="ProtNLM"/>
    </source>
</evidence>
<dbReference type="InterPro" id="IPR000836">
    <property type="entry name" value="PRTase_dom"/>
</dbReference>
<gene>
    <name evidence="1" type="ORF">SAMN05444920_11361</name>
</gene>
<evidence type="ECO:0000313" key="2">
    <source>
        <dbReference type="Proteomes" id="UP000236732"/>
    </source>
</evidence>
<dbReference type="EMBL" id="FNVT01000013">
    <property type="protein sequence ID" value="SEG99462.1"/>
    <property type="molecule type" value="Genomic_DNA"/>
</dbReference>
<dbReference type="Proteomes" id="UP000236732">
    <property type="component" value="Unassembled WGS sequence"/>
</dbReference>
<dbReference type="Gene3D" id="3.40.50.2020">
    <property type="match status" value="1"/>
</dbReference>
<protein>
    <recommendedName>
        <fullName evidence="3">Amidophosphoribosyltransferase</fullName>
    </recommendedName>
</protein>
<dbReference type="CDD" id="cd06223">
    <property type="entry name" value="PRTases_typeI"/>
    <property type="match status" value="1"/>
</dbReference>
<dbReference type="InterPro" id="IPR029057">
    <property type="entry name" value="PRTase-like"/>
</dbReference>
<keyword evidence="2" id="KW-1185">Reference proteome</keyword>
<organism evidence="1 2">
    <name type="scientific">Nonomuraea solani</name>
    <dbReference type="NCBI Taxonomy" id="1144553"/>
    <lineage>
        <taxon>Bacteria</taxon>
        <taxon>Bacillati</taxon>
        <taxon>Actinomycetota</taxon>
        <taxon>Actinomycetes</taxon>
        <taxon>Streptosporangiales</taxon>
        <taxon>Streptosporangiaceae</taxon>
        <taxon>Nonomuraea</taxon>
    </lineage>
</organism>
<proteinExistence type="predicted"/>
<sequence length="249" mass="27486">MPGATDPWDVARRRVAQQAHYLRNALEPAPGVCYVCRGPAGAEWTRCYTCDQHLRAAQALAADAVVPISYAVKGRQHAHALAAYKAKFPAREIQTNLLNLLLLFLTDHHGCVAKVARVQQWTHAAVVPSTRGRTGEHPLRTLIGTQLRFPWAQLTANAEIPPESRAFHYDRFFVTTNDLGGAQVLLLDDTWTTGARVQSASYALKRAGAARVAAIVLGRHVNPGYDGWKPILELIKNEPYRQETCAVHV</sequence>
<dbReference type="SUPFAM" id="SSF53271">
    <property type="entry name" value="PRTase-like"/>
    <property type="match status" value="1"/>
</dbReference>
<evidence type="ECO:0000313" key="1">
    <source>
        <dbReference type="EMBL" id="SEG99462.1"/>
    </source>
</evidence>
<reference evidence="1 2" key="1">
    <citation type="submission" date="2016-10" db="EMBL/GenBank/DDBJ databases">
        <authorList>
            <person name="de Groot N.N."/>
        </authorList>
    </citation>
    <scope>NUCLEOTIDE SEQUENCE [LARGE SCALE GENOMIC DNA]</scope>
    <source>
        <strain evidence="1 2">CGMCC 4.7037</strain>
    </source>
</reference>
<accession>A0A1H6ENQ8</accession>
<name>A0A1H6ENQ8_9ACTN</name>